<dbReference type="InterPro" id="IPR041347">
    <property type="entry name" value="MftR_C"/>
</dbReference>
<dbReference type="AlphaFoldDB" id="A0A1I1YJX7"/>
<dbReference type="InterPro" id="IPR050109">
    <property type="entry name" value="HTH-type_TetR-like_transc_reg"/>
</dbReference>
<dbReference type="RefSeq" id="WP_093711761.1">
    <property type="nucleotide sequence ID" value="NZ_FONG01000002.1"/>
</dbReference>
<name>A0A1I1YJX7_9ACTN</name>
<sequence>MGRWEPGAGGRLREAALALFVERGFEQTMVADIAARAGVTARTFFRHYADKREVLFDGAAELQERALAALAAVPPGTGALDAVAAALDVVAELLGDDREFARRRQAVIMADTELRERELAKFAALSAALADALRQRGTDALEADIAAETGVAVHRVAYERWLAAGDGADADLRDVIHTALARLRALTAA</sequence>
<protein>
    <submittedName>
        <fullName evidence="6">Transcriptional regulator, TetR family</fullName>
    </submittedName>
</protein>
<evidence type="ECO:0000256" key="4">
    <source>
        <dbReference type="PROSITE-ProRule" id="PRU00335"/>
    </source>
</evidence>
<feature type="domain" description="HTH tetR-type" evidence="5">
    <location>
        <begin position="6"/>
        <end position="66"/>
    </location>
</feature>
<keyword evidence="2 4" id="KW-0238">DNA-binding</keyword>
<dbReference type="Pfam" id="PF00440">
    <property type="entry name" value="TetR_N"/>
    <property type="match status" value="1"/>
</dbReference>
<accession>A0A1I1YJX7</accession>
<evidence type="ECO:0000256" key="1">
    <source>
        <dbReference type="ARBA" id="ARBA00023015"/>
    </source>
</evidence>
<evidence type="ECO:0000256" key="3">
    <source>
        <dbReference type="ARBA" id="ARBA00023163"/>
    </source>
</evidence>
<evidence type="ECO:0000259" key="5">
    <source>
        <dbReference type="PROSITE" id="PS50977"/>
    </source>
</evidence>
<dbReference type="GO" id="GO:0000976">
    <property type="term" value="F:transcription cis-regulatory region binding"/>
    <property type="evidence" value="ECO:0007669"/>
    <property type="project" value="TreeGrafter"/>
</dbReference>
<dbReference type="PANTHER" id="PTHR30055">
    <property type="entry name" value="HTH-TYPE TRANSCRIPTIONAL REGULATOR RUTR"/>
    <property type="match status" value="1"/>
</dbReference>
<organism evidence="6 7">
    <name type="scientific">Actinacidiphila alni</name>
    <dbReference type="NCBI Taxonomy" id="380248"/>
    <lineage>
        <taxon>Bacteria</taxon>
        <taxon>Bacillati</taxon>
        <taxon>Actinomycetota</taxon>
        <taxon>Actinomycetes</taxon>
        <taxon>Kitasatosporales</taxon>
        <taxon>Streptomycetaceae</taxon>
        <taxon>Actinacidiphila</taxon>
    </lineage>
</organism>
<evidence type="ECO:0000256" key="2">
    <source>
        <dbReference type="ARBA" id="ARBA00023125"/>
    </source>
</evidence>
<dbReference type="GO" id="GO:0003700">
    <property type="term" value="F:DNA-binding transcription factor activity"/>
    <property type="evidence" value="ECO:0007669"/>
    <property type="project" value="TreeGrafter"/>
</dbReference>
<keyword evidence="7" id="KW-1185">Reference proteome</keyword>
<keyword evidence="3" id="KW-0804">Transcription</keyword>
<dbReference type="SUPFAM" id="SSF46689">
    <property type="entry name" value="Homeodomain-like"/>
    <property type="match status" value="1"/>
</dbReference>
<dbReference type="InterPro" id="IPR009057">
    <property type="entry name" value="Homeodomain-like_sf"/>
</dbReference>
<dbReference type="PRINTS" id="PR00455">
    <property type="entry name" value="HTHTETR"/>
</dbReference>
<evidence type="ECO:0000313" key="7">
    <source>
        <dbReference type="Proteomes" id="UP000199323"/>
    </source>
</evidence>
<dbReference type="InterPro" id="IPR001647">
    <property type="entry name" value="HTH_TetR"/>
</dbReference>
<dbReference type="Proteomes" id="UP000199323">
    <property type="component" value="Unassembled WGS sequence"/>
</dbReference>
<dbReference type="PROSITE" id="PS50977">
    <property type="entry name" value="HTH_TETR_2"/>
    <property type="match status" value="1"/>
</dbReference>
<feature type="DNA-binding region" description="H-T-H motif" evidence="4">
    <location>
        <begin position="29"/>
        <end position="48"/>
    </location>
</feature>
<dbReference type="Gene3D" id="1.10.357.10">
    <property type="entry name" value="Tetracycline Repressor, domain 2"/>
    <property type="match status" value="1"/>
</dbReference>
<gene>
    <name evidence="6" type="ORF">SAMN05216251_1027</name>
</gene>
<reference evidence="6 7" key="1">
    <citation type="submission" date="2016-10" db="EMBL/GenBank/DDBJ databases">
        <authorList>
            <person name="de Groot N.N."/>
        </authorList>
    </citation>
    <scope>NUCLEOTIDE SEQUENCE [LARGE SCALE GENOMIC DNA]</scope>
    <source>
        <strain evidence="6 7">CGMCC 4.3510</strain>
    </source>
</reference>
<dbReference type="EMBL" id="FONG01000002">
    <property type="protein sequence ID" value="SFE18310.1"/>
    <property type="molecule type" value="Genomic_DNA"/>
</dbReference>
<keyword evidence="1" id="KW-0805">Transcription regulation</keyword>
<proteinExistence type="predicted"/>
<dbReference type="PANTHER" id="PTHR30055:SF238">
    <property type="entry name" value="MYCOFACTOCIN BIOSYNTHESIS TRANSCRIPTIONAL REGULATOR MFTR-RELATED"/>
    <property type="match status" value="1"/>
</dbReference>
<dbReference type="OrthoDB" id="4746440at2"/>
<evidence type="ECO:0000313" key="6">
    <source>
        <dbReference type="EMBL" id="SFE18310.1"/>
    </source>
</evidence>
<dbReference type="Pfam" id="PF17754">
    <property type="entry name" value="TetR_C_14"/>
    <property type="match status" value="1"/>
</dbReference>
<dbReference type="STRING" id="380248.SAMN05216251_1027"/>